<dbReference type="SUPFAM" id="SSF82866">
    <property type="entry name" value="Multidrug efflux transporter AcrB transmembrane domain"/>
    <property type="match status" value="2"/>
</dbReference>
<dbReference type="PANTHER" id="PTHR32063:SF8">
    <property type="entry name" value="CATION EFFLUX PROTEIN"/>
    <property type="match status" value="1"/>
</dbReference>
<proteinExistence type="predicted"/>
<dbReference type="Pfam" id="PF00873">
    <property type="entry name" value="ACR_tran"/>
    <property type="match status" value="1"/>
</dbReference>
<keyword evidence="1" id="KW-0812">Transmembrane</keyword>
<dbReference type="InterPro" id="IPR001036">
    <property type="entry name" value="Acrflvin-R"/>
</dbReference>
<keyword evidence="3" id="KW-1185">Reference proteome</keyword>
<protein>
    <submittedName>
        <fullName evidence="2">Efflux RND transporter permease subunit</fullName>
    </submittedName>
</protein>
<keyword evidence="1" id="KW-0472">Membrane</keyword>
<evidence type="ECO:0000256" key="1">
    <source>
        <dbReference type="SAM" id="Phobius"/>
    </source>
</evidence>
<comment type="caution">
    <text evidence="2">The sequence shown here is derived from an EMBL/GenBank/DDBJ whole genome shotgun (WGS) entry which is preliminary data.</text>
</comment>
<dbReference type="Proteomes" id="UP001139104">
    <property type="component" value="Unassembled WGS sequence"/>
</dbReference>
<feature type="transmembrane region" description="Helical" evidence="1">
    <location>
        <begin position="1013"/>
        <end position="1036"/>
    </location>
</feature>
<keyword evidence="1" id="KW-1133">Transmembrane helix</keyword>
<dbReference type="SUPFAM" id="SSF82714">
    <property type="entry name" value="Multidrug efflux transporter AcrB TolC docking domain, DN and DC subdomains"/>
    <property type="match status" value="1"/>
</dbReference>
<feature type="transmembrane region" description="Helical" evidence="1">
    <location>
        <begin position="907"/>
        <end position="925"/>
    </location>
</feature>
<feature type="transmembrane region" description="Helical" evidence="1">
    <location>
        <begin position="931"/>
        <end position="954"/>
    </location>
</feature>
<accession>A0ABS9ZBC0</accession>
<dbReference type="RefSeq" id="WP_243068390.1">
    <property type="nucleotide sequence ID" value="NZ_JAIVFK010000001.1"/>
</dbReference>
<feature type="transmembrane region" description="Helical" evidence="1">
    <location>
        <begin position="431"/>
        <end position="454"/>
    </location>
</feature>
<dbReference type="PRINTS" id="PR00702">
    <property type="entry name" value="ACRIFLAVINRP"/>
</dbReference>
<evidence type="ECO:0000313" key="3">
    <source>
        <dbReference type="Proteomes" id="UP001139104"/>
    </source>
</evidence>
<feature type="transmembrane region" description="Helical" evidence="1">
    <location>
        <begin position="982"/>
        <end position="1001"/>
    </location>
</feature>
<organism evidence="2 3">
    <name type="scientific">Candidatus Rhodoblastus alkanivorans</name>
    <dbReference type="NCBI Taxonomy" id="2954117"/>
    <lineage>
        <taxon>Bacteria</taxon>
        <taxon>Pseudomonadati</taxon>
        <taxon>Pseudomonadota</taxon>
        <taxon>Alphaproteobacteria</taxon>
        <taxon>Hyphomicrobiales</taxon>
        <taxon>Rhodoblastaceae</taxon>
        <taxon>Rhodoblastus</taxon>
    </lineage>
</organism>
<dbReference type="Gene3D" id="3.30.2090.10">
    <property type="entry name" value="Multidrug efflux transporter AcrB TolC docking domain, DN and DC subdomains"/>
    <property type="match status" value="2"/>
</dbReference>
<feature type="transmembrane region" description="Helical" evidence="1">
    <location>
        <begin position="534"/>
        <end position="554"/>
    </location>
</feature>
<dbReference type="InterPro" id="IPR027463">
    <property type="entry name" value="AcrB_DN_DC_subdom"/>
</dbReference>
<dbReference type="SUPFAM" id="SSF82693">
    <property type="entry name" value="Multidrug efflux transporter AcrB pore domain, PN1, PN2, PC1 and PC2 subdomains"/>
    <property type="match status" value="2"/>
</dbReference>
<feature type="transmembrane region" description="Helical" evidence="1">
    <location>
        <begin position="12"/>
        <end position="30"/>
    </location>
</feature>
<sequence>MWIVRIALQRPYTFLVMALTIVLATPYMLLTMATDILPDINIPVISIIWNYSGLSAQEMGYRITAPAERILTTTVNDIEHIESQSYNSIGIIKIFFQPGANIATAIAQTLASEQVMLRTLPTGTTSPLIITYSASAIPVTQLALSSPTLPEQKVFDAAFNALRPQLVTIPGVAIPFPYGGKQRIISVDIDNSALLAKGLTPLDVVNAISAQNLILPSGTAKMGPTEFGVSLNGAPETIEGLNNLPVRTVNGAVTYLREVAHVRDGFLPQTNIVRLDGVRGVLMSIIKNGSASTLRIVETLKQTLPGAEKLLPPGITVRALFDQSVYVRAAISGVLREALIAAGLTAALILLFLGNWRATVIIAISIPLSILSSLLVLDLIGETINIMTLGGLALAVGILVDDATVTIENIERHLHLGTGLYDSIYEGAGEIALPALVSTLCICIVFTPMFFLAGVSKFLFVPLAEAVVFAMLASYILSRTLVPTLALLLLRAPGAQEGRRNFFQRLHHNFDAAFEKMRGVYVVLLSMLLTRRRIAGSAFLLFCLASLGLFFTLGKDFFPTVNANAIRLHVRAPTGLRIEETARLADEVDRFIRTQIPPNELQTIVDNIGLPYSGINLSYSNAGTIGTLDAEIMIALTPEHRPSQSYIDDLRRKLPEKFPGVEFFFQPADIVTQILNFGQPAAINVQIVGANVRDNFARATKIANEIKKIPGAVDVHILQRLDQPNLLLAMDRTRLQQVGINAISVGQNVLISLSGSSQTSPTFWLNPRNGVSYNITAQTPQYRIGSVNDLLAMPVNSGTGDAPQLLGNLVRVEPGVLEALVSHYNLRPAVDIYVSVEGRALGGVAGDVAKIVDAARADLPRGSEIALRGQAVTMKSSYFGLGLGVLVAIVLVYLLIVVNFQSLLDPLIIISALPAALAGIVWMLFLTGTRLSVPALTGAIMTTGVATANSILLVSFARERLRQGAAPLSAALEAGATRIRPVLMTAFAMIVGMIPMALGLGEGAEQNAPLGRAVIGGLLFATFSTLLFVPLVFAGAHSRHARAAGRGGDQEATPAP</sequence>
<gene>
    <name evidence="2" type="ORF">K2U94_17285</name>
</gene>
<dbReference type="Gene3D" id="3.30.70.1320">
    <property type="entry name" value="Multidrug efflux transporter AcrB pore domain like"/>
    <property type="match status" value="1"/>
</dbReference>
<dbReference type="Gene3D" id="3.30.70.1430">
    <property type="entry name" value="Multidrug efflux transporter AcrB pore domain"/>
    <property type="match status" value="2"/>
</dbReference>
<feature type="transmembrane region" description="Helical" evidence="1">
    <location>
        <begin position="360"/>
        <end position="380"/>
    </location>
</feature>
<dbReference type="EMBL" id="JAIVFP010000001">
    <property type="protein sequence ID" value="MCI4684497.1"/>
    <property type="molecule type" value="Genomic_DNA"/>
</dbReference>
<dbReference type="Gene3D" id="3.30.70.1440">
    <property type="entry name" value="Multidrug efflux transporter AcrB pore domain"/>
    <property type="match status" value="1"/>
</dbReference>
<reference evidence="2" key="1">
    <citation type="journal article" date="2022" name="ISME J.">
        <title>Identification of active gaseous-alkane degraders at natural gas seeps.</title>
        <authorList>
            <person name="Farhan Ul Haque M."/>
            <person name="Hernandez M."/>
            <person name="Crombie A.T."/>
            <person name="Murrell J.C."/>
        </authorList>
    </citation>
    <scope>NUCLEOTIDE SEQUENCE</scope>
    <source>
        <strain evidence="2">PC2</strain>
    </source>
</reference>
<feature type="transmembrane region" description="Helical" evidence="1">
    <location>
        <begin position="466"/>
        <end position="490"/>
    </location>
</feature>
<feature type="transmembrane region" description="Helical" evidence="1">
    <location>
        <begin position="878"/>
        <end position="900"/>
    </location>
</feature>
<dbReference type="Gene3D" id="1.20.1640.10">
    <property type="entry name" value="Multidrug efflux transporter AcrB transmembrane domain"/>
    <property type="match status" value="2"/>
</dbReference>
<name>A0ABS9ZBC0_9HYPH</name>
<evidence type="ECO:0000313" key="2">
    <source>
        <dbReference type="EMBL" id="MCI4684497.1"/>
    </source>
</evidence>
<dbReference type="PANTHER" id="PTHR32063">
    <property type="match status" value="1"/>
</dbReference>